<dbReference type="SUPFAM" id="SSF158472">
    <property type="entry name" value="HAMP domain-like"/>
    <property type="match status" value="1"/>
</dbReference>
<dbReference type="SUPFAM" id="SSF47384">
    <property type="entry name" value="Homodimeric domain of signal transducing histidine kinase"/>
    <property type="match status" value="1"/>
</dbReference>
<keyword evidence="5" id="KW-0597">Phosphoprotein</keyword>
<evidence type="ECO:0000313" key="17">
    <source>
        <dbReference type="EMBL" id="CRK81348.1"/>
    </source>
</evidence>
<evidence type="ECO:0000256" key="5">
    <source>
        <dbReference type="ARBA" id="ARBA00022553"/>
    </source>
</evidence>
<dbReference type="SMART" id="SM00304">
    <property type="entry name" value="HAMP"/>
    <property type="match status" value="1"/>
</dbReference>
<evidence type="ECO:0000259" key="15">
    <source>
        <dbReference type="PROSITE" id="PS50109"/>
    </source>
</evidence>
<feature type="transmembrane region" description="Helical" evidence="14">
    <location>
        <begin position="28"/>
        <end position="49"/>
    </location>
</feature>
<keyword evidence="9 17" id="KW-0418">Kinase</keyword>
<comment type="catalytic activity">
    <reaction evidence="1">
        <text>ATP + protein L-histidine = ADP + protein N-phospho-L-histidine.</text>
        <dbReference type="EC" id="2.7.13.3"/>
    </reaction>
</comment>
<dbReference type="PRINTS" id="PR00344">
    <property type="entry name" value="BCTRLSENSOR"/>
</dbReference>
<gene>
    <name evidence="17" type="primary">cssS</name>
    <name evidence="17" type="ORF">BN000_01249</name>
</gene>
<evidence type="ECO:0000256" key="14">
    <source>
        <dbReference type="SAM" id="Phobius"/>
    </source>
</evidence>
<dbReference type="PANTHER" id="PTHR45528:SF1">
    <property type="entry name" value="SENSOR HISTIDINE KINASE CPXA"/>
    <property type="match status" value="1"/>
</dbReference>
<evidence type="ECO:0000256" key="7">
    <source>
        <dbReference type="ARBA" id="ARBA00022692"/>
    </source>
</evidence>
<feature type="domain" description="HAMP" evidence="16">
    <location>
        <begin position="195"/>
        <end position="247"/>
    </location>
</feature>
<evidence type="ECO:0000256" key="2">
    <source>
        <dbReference type="ARBA" id="ARBA00004651"/>
    </source>
</evidence>
<dbReference type="Pfam" id="PF00672">
    <property type="entry name" value="HAMP"/>
    <property type="match status" value="1"/>
</dbReference>
<evidence type="ECO:0000256" key="6">
    <source>
        <dbReference type="ARBA" id="ARBA00022679"/>
    </source>
</evidence>
<dbReference type="GO" id="GO:0005886">
    <property type="term" value="C:plasma membrane"/>
    <property type="evidence" value="ECO:0007669"/>
    <property type="project" value="UniProtKB-SubCell"/>
</dbReference>
<keyword evidence="6" id="KW-0808">Transferase</keyword>
<evidence type="ECO:0000313" key="18">
    <source>
        <dbReference type="Proteomes" id="UP000199087"/>
    </source>
</evidence>
<dbReference type="PANTHER" id="PTHR45528">
    <property type="entry name" value="SENSOR HISTIDINE KINASE CPXA"/>
    <property type="match status" value="1"/>
</dbReference>
<dbReference type="CDD" id="cd00082">
    <property type="entry name" value="HisKA"/>
    <property type="match status" value="1"/>
</dbReference>
<dbReference type="Pfam" id="PF02518">
    <property type="entry name" value="HATPase_c"/>
    <property type="match status" value="1"/>
</dbReference>
<keyword evidence="8" id="KW-0547">Nucleotide-binding</keyword>
<dbReference type="Pfam" id="PF00512">
    <property type="entry name" value="HisKA"/>
    <property type="match status" value="1"/>
</dbReference>
<sequence>MSLQWSCQRYGAMGTVSMIKMKIGSKLLLTYFLLIFSIFMITSISFRFISQRYLIHETEQQLQKDAKVMSQLLSKVSLSNNLVQKKLANERAFTVSERLLSSKMIIWRADQEIVYTDMGNVSLDHVMEKSKGPDRKFVTKTESIIAKNGKIKGYVTLVASLRDINNFNGMMRKSQLVSLVISALIALFLGIFFKNSLTKPIRLLMEHMRNFSLKGANKEISIKTNDEIGELADSFQALTSKLKQYDEDQKMFFHNASHELKTPLMAIQGNAEGILDGVVRGDDIEKSLQVIIAESQRLKKIVEGITYLAKLENVEESFFFSSESLDAVIREAVQSVKSLAEQKGIDIKVDIRVFEAVLMDKEKMKRAFINLLGNAIRYAESIIVVSAIQRESEREVTIEIRDDGRGLAPEESQKIFQRFYSGEDGGSGIGLAITKAIIEAHHGIITACNSEEGGAVFQIRCPLKR</sequence>
<evidence type="ECO:0000256" key="4">
    <source>
        <dbReference type="ARBA" id="ARBA00022475"/>
    </source>
</evidence>
<keyword evidence="18" id="KW-1185">Reference proteome</keyword>
<dbReference type="InterPro" id="IPR036890">
    <property type="entry name" value="HATPase_C_sf"/>
</dbReference>
<feature type="domain" description="Histidine kinase" evidence="15">
    <location>
        <begin position="255"/>
        <end position="465"/>
    </location>
</feature>
<evidence type="ECO:0000256" key="10">
    <source>
        <dbReference type="ARBA" id="ARBA00022840"/>
    </source>
</evidence>
<protein>
    <recommendedName>
        <fullName evidence="3">histidine kinase</fullName>
        <ecNumber evidence="3">2.7.13.3</ecNumber>
    </recommendedName>
</protein>
<dbReference type="InterPro" id="IPR050398">
    <property type="entry name" value="HssS/ArlS-like"/>
</dbReference>
<dbReference type="InterPro" id="IPR036097">
    <property type="entry name" value="HisK_dim/P_sf"/>
</dbReference>
<dbReference type="SUPFAM" id="SSF55874">
    <property type="entry name" value="ATPase domain of HSP90 chaperone/DNA topoisomerase II/histidine kinase"/>
    <property type="match status" value="1"/>
</dbReference>
<evidence type="ECO:0000256" key="12">
    <source>
        <dbReference type="ARBA" id="ARBA00023012"/>
    </source>
</evidence>
<dbReference type="Gene3D" id="3.30.565.10">
    <property type="entry name" value="Histidine kinase-like ATPase, C-terminal domain"/>
    <property type="match status" value="1"/>
</dbReference>
<dbReference type="GO" id="GO:0000155">
    <property type="term" value="F:phosphorelay sensor kinase activity"/>
    <property type="evidence" value="ECO:0007669"/>
    <property type="project" value="InterPro"/>
</dbReference>
<dbReference type="SMART" id="SM00387">
    <property type="entry name" value="HATPase_c"/>
    <property type="match status" value="1"/>
</dbReference>
<evidence type="ECO:0000256" key="8">
    <source>
        <dbReference type="ARBA" id="ARBA00022741"/>
    </source>
</evidence>
<dbReference type="GO" id="GO:0005524">
    <property type="term" value="F:ATP binding"/>
    <property type="evidence" value="ECO:0007669"/>
    <property type="project" value="UniProtKB-KW"/>
</dbReference>
<dbReference type="InterPro" id="IPR005467">
    <property type="entry name" value="His_kinase_dom"/>
</dbReference>
<dbReference type="STRING" id="1499688.BN000_01249"/>
<dbReference type="Gene3D" id="6.10.340.10">
    <property type="match status" value="1"/>
</dbReference>
<evidence type="ECO:0000256" key="9">
    <source>
        <dbReference type="ARBA" id="ARBA00022777"/>
    </source>
</evidence>
<dbReference type="EMBL" id="CVRB01000001">
    <property type="protein sequence ID" value="CRK81348.1"/>
    <property type="molecule type" value="Genomic_DNA"/>
</dbReference>
<keyword evidence="7 14" id="KW-0812">Transmembrane</keyword>
<dbReference type="InterPro" id="IPR003594">
    <property type="entry name" value="HATPase_dom"/>
</dbReference>
<dbReference type="AlphaFoldDB" id="A0A0U1NUC4"/>
<dbReference type="InterPro" id="IPR003661">
    <property type="entry name" value="HisK_dim/P_dom"/>
</dbReference>
<dbReference type="CDD" id="cd00075">
    <property type="entry name" value="HATPase"/>
    <property type="match status" value="1"/>
</dbReference>
<evidence type="ECO:0000256" key="1">
    <source>
        <dbReference type="ARBA" id="ARBA00000085"/>
    </source>
</evidence>
<name>A0A0U1NUC4_9BACI</name>
<dbReference type="CDD" id="cd06225">
    <property type="entry name" value="HAMP"/>
    <property type="match status" value="1"/>
</dbReference>
<feature type="transmembrane region" description="Helical" evidence="14">
    <location>
        <begin position="176"/>
        <end position="193"/>
    </location>
</feature>
<keyword evidence="12" id="KW-0902">Two-component regulatory system</keyword>
<dbReference type="PROSITE" id="PS50109">
    <property type="entry name" value="HIS_KIN"/>
    <property type="match status" value="1"/>
</dbReference>
<keyword evidence="10" id="KW-0067">ATP-binding</keyword>
<organism evidence="17 18">
    <name type="scientific">Neobacillus massiliamazoniensis</name>
    <dbReference type="NCBI Taxonomy" id="1499688"/>
    <lineage>
        <taxon>Bacteria</taxon>
        <taxon>Bacillati</taxon>
        <taxon>Bacillota</taxon>
        <taxon>Bacilli</taxon>
        <taxon>Bacillales</taxon>
        <taxon>Bacillaceae</taxon>
        <taxon>Neobacillus</taxon>
    </lineage>
</organism>
<dbReference type="InterPro" id="IPR003660">
    <property type="entry name" value="HAMP_dom"/>
</dbReference>
<dbReference type="Gene3D" id="1.10.287.130">
    <property type="match status" value="1"/>
</dbReference>
<comment type="subcellular location">
    <subcellularLocation>
        <location evidence="2">Cell membrane</location>
        <topology evidence="2">Multi-pass membrane protein</topology>
    </subcellularLocation>
</comment>
<dbReference type="PROSITE" id="PS50885">
    <property type="entry name" value="HAMP"/>
    <property type="match status" value="1"/>
</dbReference>
<evidence type="ECO:0000256" key="3">
    <source>
        <dbReference type="ARBA" id="ARBA00012438"/>
    </source>
</evidence>
<evidence type="ECO:0000259" key="16">
    <source>
        <dbReference type="PROSITE" id="PS50885"/>
    </source>
</evidence>
<dbReference type="Proteomes" id="UP000199087">
    <property type="component" value="Unassembled WGS sequence"/>
</dbReference>
<keyword evidence="13 14" id="KW-0472">Membrane</keyword>
<proteinExistence type="predicted"/>
<evidence type="ECO:0000256" key="13">
    <source>
        <dbReference type="ARBA" id="ARBA00023136"/>
    </source>
</evidence>
<evidence type="ECO:0000256" key="11">
    <source>
        <dbReference type="ARBA" id="ARBA00022989"/>
    </source>
</evidence>
<reference evidence="18" key="1">
    <citation type="submission" date="2015-05" db="EMBL/GenBank/DDBJ databases">
        <authorList>
            <person name="Urmite Genomes"/>
        </authorList>
    </citation>
    <scope>NUCLEOTIDE SEQUENCE [LARGE SCALE GENOMIC DNA]</scope>
    <source>
        <strain evidence="18">LF1</strain>
    </source>
</reference>
<keyword evidence="11 14" id="KW-1133">Transmembrane helix</keyword>
<dbReference type="InterPro" id="IPR004358">
    <property type="entry name" value="Sig_transdc_His_kin-like_C"/>
</dbReference>
<dbReference type="EC" id="2.7.13.3" evidence="3"/>
<dbReference type="SMART" id="SM00388">
    <property type="entry name" value="HisKA"/>
    <property type="match status" value="1"/>
</dbReference>
<keyword evidence="4" id="KW-1003">Cell membrane</keyword>
<accession>A0A0U1NUC4</accession>